<reference evidence="1 2" key="1">
    <citation type="submission" date="2021-04" db="EMBL/GenBank/DDBJ databases">
        <title>Nocardia tengchongensis.</title>
        <authorList>
            <person name="Zhuang k."/>
            <person name="Ran Y."/>
            <person name="Li W."/>
        </authorList>
    </citation>
    <scope>NUCLEOTIDE SEQUENCE [LARGE SCALE GENOMIC DNA]</scope>
    <source>
        <strain evidence="1 2">CFH S0057</strain>
    </source>
</reference>
<sequence>MQVQTAHPIVDAVLDRYRGELGESLDPYRNHVLRGLNYQQLLLRDAVPDAAALAWAVHDLGVWTAGTWDYLAPSADLVTTHAAEFGIDDIEGTRRLVLDHHRLRRIDDRLGETFRIADRIDASRGLLRSPLGRADVESVVAQLPYLGFHAYLARRAASYALTHPLHPLPMVRW</sequence>
<evidence type="ECO:0000313" key="1">
    <source>
        <dbReference type="EMBL" id="QVI24458.1"/>
    </source>
</evidence>
<name>A0ABX8CYW6_9NOCA</name>
<evidence type="ECO:0000313" key="2">
    <source>
        <dbReference type="Proteomes" id="UP000683310"/>
    </source>
</evidence>
<evidence type="ECO:0008006" key="3">
    <source>
        <dbReference type="Google" id="ProtNLM"/>
    </source>
</evidence>
<dbReference type="EMBL" id="CP074371">
    <property type="protein sequence ID" value="QVI24458.1"/>
    <property type="molecule type" value="Genomic_DNA"/>
</dbReference>
<protein>
    <recommendedName>
        <fullName evidence="3">Phosphohydrolase</fullName>
    </recommendedName>
</protein>
<organism evidence="1 2">
    <name type="scientific">Nocardia tengchongensis</name>
    <dbReference type="NCBI Taxonomy" id="2055889"/>
    <lineage>
        <taxon>Bacteria</taxon>
        <taxon>Bacillati</taxon>
        <taxon>Actinomycetota</taxon>
        <taxon>Actinomycetes</taxon>
        <taxon>Mycobacteriales</taxon>
        <taxon>Nocardiaceae</taxon>
        <taxon>Nocardia</taxon>
    </lineage>
</organism>
<dbReference type="RefSeq" id="WP_213560521.1">
    <property type="nucleotide sequence ID" value="NZ_JBHZDI010000018.1"/>
</dbReference>
<gene>
    <name evidence="1" type="ORF">KHQ06_18060</name>
</gene>
<dbReference type="Proteomes" id="UP000683310">
    <property type="component" value="Chromosome"/>
</dbReference>
<proteinExistence type="predicted"/>
<keyword evidence="2" id="KW-1185">Reference proteome</keyword>
<accession>A0ABX8CYW6</accession>